<dbReference type="AlphaFoldDB" id="A0A7M3SXE5"/>
<feature type="chain" id="PRO_5029761206" description="Thioredoxin domain-containing protein" evidence="1">
    <location>
        <begin position="23"/>
        <end position="470"/>
    </location>
</feature>
<dbReference type="InterPro" id="IPR013766">
    <property type="entry name" value="Thioredoxin_domain"/>
</dbReference>
<dbReference type="PROSITE" id="PS51257">
    <property type="entry name" value="PROKAR_LIPOPROTEIN"/>
    <property type="match status" value="1"/>
</dbReference>
<dbReference type="Proteomes" id="UP000460416">
    <property type="component" value="Unassembled WGS sequence"/>
</dbReference>
<gene>
    <name evidence="3" type="ORF">FLP08_01675</name>
</gene>
<feature type="domain" description="Thioredoxin" evidence="2">
    <location>
        <begin position="331"/>
        <end position="470"/>
    </location>
</feature>
<sequence>MKYTFFLSLCCVLMLMGCTENSPEATSVFIGGQINNPETDYVIISKENETIDTLYLDEKNQFGKDFKNLEGGIYTFKHPPESQIMYMEPGDSIVIWLNTLSFDESLNFSGEGAQKSNFLLDMFLKNRSNNDLILTYYKIEPEEFARITDSIKNSRLKELEELKEKHEFSDEFLKVARSSIDYEYYDLRERYNFLIRKYYNDYAEKIPENFNDYRKEIDFNNEALQDYYVYTNLIDDYLRSKSIETCIEEHADHQKCFNINTYKNIERRILLIDSLSEIESLKNEFLDRLSAQAITMAEGESRLDSILGLLESINYSHINTAEELAEIQKNYFVGQSINDLTAQDTEGNIIKYGDVIDSPTITFAWSIYSPAHHRWQHSIIKELEEKYPELNFLGVNIDLGDREEWLRTLETFDYNKENEYQIVRRSTSKETYRKYLNKIFFVNSDGTIVKGDINLGGPDFESKLQEFINK</sequence>
<proteinExistence type="predicted"/>
<organism evidence="3 4">
    <name type="scientific">Christiangramia aestuarii</name>
    <dbReference type="NCBI Taxonomy" id="1028746"/>
    <lineage>
        <taxon>Bacteria</taxon>
        <taxon>Pseudomonadati</taxon>
        <taxon>Bacteroidota</taxon>
        <taxon>Flavobacteriia</taxon>
        <taxon>Flavobacteriales</taxon>
        <taxon>Flavobacteriaceae</taxon>
        <taxon>Christiangramia</taxon>
    </lineage>
</organism>
<comment type="caution">
    <text evidence="3">The sequence shown here is derived from an EMBL/GenBank/DDBJ whole genome shotgun (WGS) entry which is preliminary data.</text>
</comment>
<evidence type="ECO:0000259" key="2">
    <source>
        <dbReference type="PROSITE" id="PS51352"/>
    </source>
</evidence>
<dbReference type="SUPFAM" id="SSF52833">
    <property type="entry name" value="Thioredoxin-like"/>
    <property type="match status" value="1"/>
</dbReference>
<evidence type="ECO:0000256" key="1">
    <source>
        <dbReference type="SAM" id="SignalP"/>
    </source>
</evidence>
<reference evidence="3 4" key="1">
    <citation type="submission" date="2019-07" db="EMBL/GenBank/DDBJ databases">
        <title>Gramella aestuarii sp. nov., isolated from a tidal flat, and emended description of Gramella echinicola.</title>
        <authorList>
            <person name="Liu L."/>
        </authorList>
    </citation>
    <scope>NUCLEOTIDE SEQUENCE [LARGE SCALE GENOMIC DNA]</scope>
    <source>
        <strain evidence="3 4">BS12</strain>
    </source>
</reference>
<feature type="signal peptide" evidence="1">
    <location>
        <begin position="1"/>
        <end position="22"/>
    </location>
</feature>
<name>A0A7M3SXE5_9FLAO</name>
<evidence type="ECO:0000313" key="3">
    <source>
        <dbReference type="EMBL" id="MUP41276.1"/>
    </source>
</evidence>
<dbReference type="InterPro" id="IPR036249">
    <property type="entry name" value="Thioredoxin-like_sf"/>
</dbReference>
<dbReference type="RefSeq" id="WP_156273392.1">
    <property type="nucleotide sequence ID" value="NZ_BAABGI010000002.1"/>
</dbReference>
<evidence type="ECO:0000313" key="4">
    <source>
        <dbReference type="Proteomes" id="UP000460416"/>
    </source>
</evidence>
<keyword evidence="1" id="KW-0732">Signal</keyword>
<protein>
    <recommendedName>
        <fullName evidence="2">Thioredoxin domain-containing protein</fullName>
    </recommendedName>
</protein>
<dbReference type="Gene3D" id="3.40.30.10">
    <property type="entry name" value="Glutaredoxin"/>
    <property type="match status" value="1"/>
</dbReference>
<dbReference type="PROSITE" id="PS51352">
    <property type="entry name" value="THIOREDOXIN_2"/>
    <property type="match status" value="1"/>
</dbReference>
<dbReference type="OrthoDB" id="1146847at2"/>
<keyword evidence="4" id="KW-1185">Reference proteome</keyword>
<dbReference type="EMBL" id="VJVW01000001">
    <property type="protein sequence ID" value="MUP41276.1"/>
    <property type="molecule type" value="Genomic_DNA"/>
</dbReference>
<accession>A0A7M3SXE5</accession>